<dbReference type="Gene3D" id="3.30.70.270">
    <property type="match status" value="1"/>
</dbReference>
<dbReference type="GO" id="GO:1902201">
    <property type="term" value="P:negative regulation of bacterial-type flagellum-dependent cell motility"/>
    <property type="evidence" value="ECO:0007669"/>
    <property type="project" value="TreeGrafter"/>
</dbReference>
<dbReference type="EMBL" id="JAMB01000006">
    <property type="protein sequence ID" value="ETX10945.1"/>
    <property type="molecule type" value="Genomic_DNA"/>
</dbReference>
<dbReference type="Proteomes" id="UP000054058">
    <property type="component" value="Unassembled WGS sequence"/>
</dbReference>
<dbReference type="EC" id="2.7.7.65" evidence="2"/>
<dbReference type="InterPro" id="IPR043128">
    <property type="entry name" value="Rev_trsase/Diguanyl_cyclase"/>
</dbReference>
<keyword evidence="4" id="KW-0472">Membrane</keyword>
<protein>
    <recommendedName>
        <fullName evidence="2">diguanylate cyclase</fullName>
        <ecNumber evidence="2">2.7.7.65</ecNumber>
    </recommendedName>
</protein>
<feature type="transmembrane region" description="Helical" evidence="4">
    <location>
        <begin position="31"/>
        <end position="52"/>
    </location>
</feature>
<sequence>MSERLKSLLAPFLILMVSVYASLSVDHLPPLWLGLLPLLPLILAGIAILLAWHFNKGRVFILALLLLIPKLYGDSDQEASLTAYLVVSCFCISLLSFLPERGFFNRFAVNRILFVLMLVCWCYAIERSWISFAFLDHDFLYTEITWSTVLLWTVLLISVFAIGAAWWLSGDTFRACGLISIVSLLITSHFSILDSQFDALLSAQFLLWIWFLLMESHRMAYLDDMTKLPGRRALNERLVGLSKQYAIAMVDIDHFKKFNDTYGHDMGDKVLKSVATQLKQFSTPGRAFRYGGEEFTIVFSSKAADHVEETLEQVREEIESALVEVFDPKKKKDVNVNVTASIGVAFAFASTGEEPSSVLKRADEALYVSKKKGRNRVSKSPSPKNI</sequence>
<dbReference type="PANTHER" id="PTHR45138">
    <property type="entry name" value="REGULATORY COMPONENTS OF SENSORY TRANSDUCTION SYSTEM"/>
    <property type="match status" value="1"/>
</dbReference>
<feature type="domain" description="GGDEF" evidence="5">
    <location>
        <begin position="243"/>
        <end position="382"/>
    </location>
</feature>
<evidence type="ECO:0000256" key="3">
    <source>
        <dbReference type="ARBA" id="ARBA00034247"/>
    </source>
</evidence>
<evidence type="ECO:0000256" key="4">
    <source>
        <dbReference type="SAM" id="Phobius"/>
    </source>
</evidence>
<dbReference type="InterPro" id="IPR029787">
    <property type="entry name" value="Nucleotide_cyclase"/>
</dbReference>
<organism evidence="6 7">
    <name type="scientific">Marinomonas ushuaiensis DSM 15871</name>
    <dbReference type="NCBI Taxonomy" id="1122207"/>
    <lineage>
        <taxon>Bacteria</taxon>
        <taxon>Pseudomonadati</taxon>
        <taxon>Pseudomonadota</taxon>
        <taxon>Gammaproteobacteria</taxon>
        <taxon>Oceanospirillales</taxon>
        <taxon>Oceanospirillaceae</taxon>
        <taxon>Marinomonas</taxon>
    </lineage>
</organism>
<comment type="cofactor">
    <cofactor evidence="1">
        <name>Mg(2+)</name>
        <dbReference type="ChEBI" id="CHEBI:18420"/>
    </cofactor>
</comment>
<evidence type="ECO:0000313" key="6">
    <source>
        <dbReference type="EMBL" id="ETX10945.1"/>
    </source>
</evidence>
<keyword evidence="4" id="KW-0812">Transmembrane</keyword>
<dbReference type="STRING" id="1122207.MUS1_13275"/>
<reference evidence="6 7" key="1">
    <citation type="submission" date="2014-01" db="EMBL/GenBank/DDBJ databases">
        <title>Marinomonas ushuaiensis DSM 15871 Genome Sequencing.</title>
        <authorList>
            <person name="Lai Q."/>
            <person name="Shao Z.S."/>
        </authorList>
    </citation>
    <scope>NUCLEOTIDE SEQUENCE [LARGE SCALE GENOMIC DNA]</scope>
    <source>
        <strain evidence="6 7">DSM 15871</strain>
    </source>
</reference>
<feature type="transmembrane region" description="Helical" evidence="4">
    <location>
        <begin position="150"/>
        <end position="168"/>
    </location>
</feature>
<evidence type="ECO:0000313" key="7">
    <source>
        <dbReference type="Proteomes" id="UP000054058"/>
    </source>
</evidence>
<dbReference type="GO" id="GO:0005886">
    <property type="term" value="C:plasma membrane"/>
    <property type="evidence" value="ECO:0007669"/>
    <property type="project" value="TreeGrafter"/>
</dbReference>
<feature type="transmembrane region" description="Helical" evidence="4">
    <location>
        <begin position="199"/>
        <end position="217"/>
    </location>
</feature>
<dbReference type="Pfam" id="PF00990">
    <property type="entry name" value="GGDEF"/>
    <property type="match status" value="1"/>
</dbReference>
<keyword evidence="7" id="KW-1185">Reference proteome</keyword>
<dbReference type="RefSeq" id="WP_036161363.1">
    <property type="nucleotide sequence ID" value="NZ_JAMB01000006.1"/>
</dbReference>
<dbReference type="SUPFAM" id="SSF55073">
    <property type="entry name" value="Nucleotide cyclase"/>
    <property type="match status" value="1"/>
</dbReference>
<dbReference type="NCBIfam" id="TIGR00254">
    <property type="entry name" value="GGDEF"/>
    <property type="match status" value="1"/>
</dbReference>
<dbReference type="eggNOG" id="COG3706">
    <property type="taxonomic scope" value="Bacteria"/>
</dbReference>
<gene>
    <name evidence="6" type="ORF">MUS1_13275</name>
</gene>
<dbReference type="AlphaFoldDB" id="X7E524"/>
<feature type="transmembrane region" description="Helical" evidence="4">
    <location>
        <begin position="59"/>
        <end position="75"/>
    </location>
</feature>
<keyword evidence="4" id="KW-1133">Transmembrane helix</keyword>
<evidence type="ECO:0000256" key="2">
    <source>
        <dbReference type="ARBA" id="ARBA00012528"/>
    </source>
</evidence>
<feature type="transmembrane region" description="Helical" evidence="4">
    <location>
        <begin position="81"/>
        <end position="99"/>
    </location>
</feature>
<dbReference type="InterPro" id="IPR050469">
    <property type="entry name" value="Diguanylate_Cyclase"/>
</dbReference>
<dbReference type="InterPro" id="IPR000160">
    <property type="entry name" value="GGDEF_dom"/>
</dbReference>
<comment type="catalytic activity">
    <reaction evidence="3">
        <text>2 GTP = 3',3'-c-di-GMP + 2 diphosphate</text>
        <dbReference type="Rhea" id="RHEA:24898"/>
        <dbReference type="ChEBI" id="CHEBI:33019"/>
        <dbReference type="ChEBI" id="CHEBI:37565"/>
        <dbReference type="ChEBI" id="CHEBI:58805"/>
        <dbReference type="EC" id="2.7.7.65"/>
    </reaction>
</comment>
<dbReference type="CDD" id="cd01949">
    <property type="entry name" value="GGDEF"/>
    <property type="match status" value="1"/>
</dbReference>
<dbReference type="FunFam" id="3.30.70.270:FF:000001">
    <property type="entry name" value="Diguanylate cyclase domain protein"/>
    <property type="match status" value="1"/>
</dbReference>
<dbReference type="GO" id="GO:0052621">
    <property type="term" value="F:diguanylate cyclase activity"/>
    <property type="evidence" value="ECO:0007669"/>
    <property type="project" value="UniProtKB-EC"/>
</dbReference>
<dbReference type="SMART" id="SM00267">
    <property type="entry name" value="GGDEF"/>
    <property type="match status" value="1"/>
</dbReference>
<evidence type="ECO:0000259" key="5">
    <source>
        <dbReference type="PROSITE" id="PS50887"/>
    </source>
</evidence>
<dbReference type="PANTHER" id="PTHR45138:SF9">
    <property type="entry name" value="DIGUANYLATE CYCLASE DGCM-RELATED"/>
    <property type="match status" value="1"/>
</dbReference>
<feature type="transmembrane region" description="Helical" evidence="4">
    <location>
        <begin position="111"/>
        <end position="130"/>
    </location>
</feature>
<dbReference type="PATRIC" id="fig|1122207.3.peg.1793"/>
<dbReference type="PROSITE" id="PS50887">
    <property type="entry name" value="GGDEF"/>
    <property type="match status" value="1"/>
</dbReference>
<evidence type="ECO:0000256" key="1">
    <source>
        <dbReference type="ARBA" id="ARBA00001946"/>
    </source>
</evidence>
<name>X7E524_9GAMM</name>
<dbReference type="OrthoDB" id="9812260at2"/>
<accession>X7E524</accession>
<dbReference type="GO" id="GO:0043709">
    <property type="term" value="P:cell adhesion involved in single-species biofilm formation"/>
    <property type="evidence" value="ECO:0007669"/>
    <property type="project" value="TreeGrafter"/>
</dbReference>
<feature type="transmembrane region" description="Helical" evidence="4">
    <location>
        <begin position="175"/>
        <end position="193"/>
    </location>
</feature>
<proteinExistence type="predicted"/>
<comment type="caution">
    <text evidence="6">The sequence shown here is derived from an EMBL/GenBank/DDBJ whole genome shotgun (WGS) entry which is preliminary data.</text>
</comment>